<dbReference type="InterPro" id="IPR025227">
    <property type="entry name" value="DUF4169"/>
</dbReference>
<dbReference type="RefSeq" id="WP_038078393.1">
    <property type="nucleotide sequence ID" value="NZ_AUND01000034.1"/>
</dbReference>
<dbReference type="EMBL" id="AUND01000034">
    <property type="protein sequence ID" value="KEO51946.1"/>
    <property type="molecule type" value="Genomic_DNA"/>
</dbReference>
<keyword evidence="3" id="KW-1185">Reference proteome</keyword>
<proteinExistence type="predicted"/>
<feature type="compositionally biased region" description="Basic and acidic residues" evidence="1">
    <location>
        <begin position="40"/>
        <end position="61"/>
    </location>
</feature>
<sequence length="61" mass="6974">MSKVTNLNQFRKQQARDKKRAQGDVNAAKFGRSKAQKSLETAREEKAQRDLDGHQRESGDE</sequence>
<evidence type="ECO:0000313" key="3">
    <source>
        <dbReference type="Proteomes" id="UP000027432"/>
    </source>
</evidence>
<dbReference type="AlphaFoldDB" id="A0A074J3C1"/>
<dbReference type="eggNOG" id="ENOG50339KS">
    <property type="taxonomic scope" value="Bacteria"/>
</dbReference>
<protein>
    <submittedName>
        <fullName evidence="2">Uncharacterized protein</fullName>
    </submittedName>
</protein>
<gene>
    <name evidence="2" type="ORF">TP2_10735</name>
</gene>
<dbReference type="Proteomes" id="UP000027432">
    <property type="component" value="Unassembled WGS sequence"/>
</dbReference>
<evidence type="ECO:0000313" key="2">
    <source>
        <dbReference type="EMBL" id="KEO51946.1"/>
    </source>
</evidence>
<comment type="caution">
    <text evidence="2">The sequence shown here is derived from an EMBL/GenBank/DDBJ whole genome shotgun (WGS) entry which is preliminary data.</text>
</comment>
<accession>A0A074J3C1</accession>
<reference evidence="2 3" key="1">
    <citation type="submission" date="2013-07" db="EMBL/GenBank/DDBJ databases">
        <title>Thioclava pacifica DSM 10166 Genome Sequencing.</title>
        <authorList>
            <person name="Lai Q."/>
            <person name="Shao Z."/>
        </authorList>
    </citation>
    <scope>NUCLEOTIDE SEQUENCE [LARGE SCALE GENOMIC DNA]</scope>
    <source>
        <strain evidence="2 3">DSM 10166</strain>
    </source>
</reference>
<evidence type="ECO:0000256" key="1">
    <source>
        <dbReference type="SAM" id="MobiDB-lite"/>
    </source>
</evidence>
<organism evidence="2 3">
    <name type="scientific">Thioclava pacifica DSM 10166</name>
    <dbReference type="NCBI Taxonomy" id="1353537"/>
    <lineage>
        <taxon>Bacteria</taxon>
        <taxon>Pseudomonadati</taxon>
        <taxon>Pseudomonadota</taxon>
        <taxon>Alphaproteobacteria</taxon>
        <taxon>Rhodobacterales</taxon>
        <taxon>Paracoccaceae</taxon>
        <taxon>Thioclava</taxon>
    </lineage>
</organism>
<feature type="compositionally biased region" description="Polar residues" evidence="1">
    <location>
        <begin position="1"/>
        <end position="12"/>
    </location>
</feature>
<dbReference type="STRING" id="1353537.TP2_10735"/>
<name>A0A074J3C1_9RHOB</name>
<dbReference type="Pfam" id="PF13770">
    <property type="entry name" value="DUF4169"/>
    <property type="match status" value="1"/>
</dbReference>
<dbReference type="OrthoDB" id="7192657at2"/>
<feature type="region of interest" description="Disordered" evidence="1">
    <location>
        <begin position="1"/>
        <end position="61"/>
    </location>
</feature>